<feature type="region of interest" description="Disordered" evidence="1">
    <location>
        <begin position="33"/>
        <end position="66"/>
    </location>
</feature>
<dbReference type="EMBL" id="JACYCF010000003">
    <property type="protein sequence ID" value="KAF8758309.1"/>
    <property type="molecule type" value="Genomic_DNA"/>
</dbReference>
<evidence type="ECO:0000256" key="2">
    <source>
        <dbReference type="SAM" id="Phobius"/>
    </source>
</evidence>
<organism evidence="4 5">
    <name type="scientific">Rhizoctonia solani</name>
    <dbReference type="NCBI Taxonomy" id="456999"/>
    <lineage>
        <taxon>Eukaryota</taxon>
        <taxon>Fungi</taxon>
        <taxon>Dikarya</taxon>
        <taxon>Basidiomycota</taxon>
        <taxon>Agaricomycotina</taxon>
        <taxon>Agaricomycetes</taxon>
        <taxon>Cantharellales</taxon>
        <taxon>Ceratobasidiaceae</taxon>
        <taxon>Rhizoctonia</taxon>
    </lineage>
</organism>
<evidence type="ECO:0000313" key="3">
    <source>
        <dbReference type="EMBL" id="KAF8710891.1"/>
    </source>
</evidence>
<accession>A0A8H7IHS1</accession>
<evidence type="ECO:0000313" key="5">
    <source>
        <dbReference type="Proteomes" id="UP000614334"/>
    </source>
</evidence>
<dbReference type="Proteomes" id="UP000602905">
    <property type="component" value="Unassembled WGS sequence"/>
</dbReference>
<gene>
    <name evidence="4" type="ORF">RHS01_02367</name>
    <name evidence="3" type="ORF">RHS03_01769</name>
</gene>
<evidence type="ECO:0000256" key="1">
    <source>
        <dbReference type="SAM" id="MobiDB-lite"/>
    </source>
</evidence>
<keyword evidence="2" id="KW-0812">Transmembrane</keyword>
<sequence>MAPPRTAPNPFLLLSLPVLAFGSYVYLVNKRAQENPASRQPRQAPNPLTPPIYHEDASKQPTPRSK</sequence>
<evidence type="ECO:0000313" key="4">
    <source>
        <dbReference type="EMBL" id="KAF8758309.1"/>
    </source>
</evidence>
<dbReference type="Proteomes" id="UP000614334">
    <property type="component" value="Unassembled WGS sequence"/>
</dbReference>
<proteinExistence type="predicted"/>
<keyword evidence="2" id="KW-0472">Membrane</keyword>
<dbReference type="AlphaFoldDB" id="A0A8H7IHS1"/>
<feature type="transmembrane region" description="Helical" evidence="2">
    <location>
        <begin position="12"/>
        <end position="29"/>
    </location>
</feature>
<comment type="caution">
    <text evidence="4">The sequence shown here is derived from an EMBL/GenBank/DDBJ whole genome shotgun (WGS) entry which is preliminary data.</text>
</comment>
<reference evidence="4" key="1">
    <citation type="submission" date="2020-09" db="EMBL/GenBank/DDBJ databases">
        <title>Comparative genome analyses of four rice-infecting Rhizoctonia solani isolates reveal extensive enrichment of homogalacturonan modification genes.</title>
        <authorList>
            <person name="Lee D.-Y."/>
            <person name="Jeon J."/>
            <person name="Kim K.-T."/>
            <person name="Cheong K."/>
            <person name="Song H."/>
            <person name="Choi G."/>
            <person name="Ko J."/>
            <person name="Opiyo S.O."/>
            <person name="Zuo S."/>
            <person name="Madhav S."/>
            <person name="Lee Y.-H."/>
            <person name="Wang G.-L."/>
        </authorList>
    </citation>
    <scope>NUCLEOTIDE SEQUENCE</scope>
    <source>
        <strain evidence="4">AG1-IA B2</strain>
        <strain evidence="3">AG1-IA WGL</strain>
    </source>
</reference>
<protein>
    <submittedName>
        <fullName evidence="4">Uncharacterized protein</fullName>
    </submittedName>
</protein>
<keyword evidence="2" id="KW-1133">Transmembrane helix</keyword>
<dbReference type="EMBL" id="JACYCD010000047">
    <property type="protein sequence ID" value="KAF8710891.1"/>
    <property type="molecule type" value="Genomic_DNA"/>
</dbReference>
<name>A0A8H7IHS1_9AGAM</name>